<feature type="domain" description="N-acetyltransferase" evidence="6">
    <location>
        <begin position="13"/>
        <end position="170"/>
    </location>
</feature>
<sequence>MIAPDNVDIFDDYLIKPLEKENRAAFCCGVDALDNYLKQRAKQDADKYVAAPFVLIEKSSGAIAGYYTLSATSILFDELPPEINKKLPKYSKVPATLLGRLAVDKKYRGKGLGERLLMDALYRSFQSEIASIAVVVDAKDDGAISFYEYYDFVQFPDSRFKLFLLMKTIGEIFK</sequence>
<name>K9X2L0_9NOST</name>
<evidence type="ECO:0000259" key="6">
    <source>
        <dbReference type="PROSITE" id="PS51186"/>
    </source>
</evidence>
<evidence type="ECO:0000313" key="7">
    <source>
        <dbReference type="EMBL" id="AFZ26319.1"/>
    </source>
</evidence>
<dbReference type="SUPFAM" id="SSF55729">
    <property type="entry name" value="Acyl-CoA N-acyltransferases (Nat)"/>
    <property type="match status" value="1"/>
</dbReference>
<dbReference type="InterPro" id="IPR016181">
    <property type="entry name" value="Acyl_CoA_acyltransferase"/>
</dbReference>
<dbReference type="PANTHER" id="PTHR36449">
    <property type="entry name" value="ACETYLTRANSFERASE-RELATED"/>
    <property type="match status" value="1"/>
</dbReference>
<dbReference type="PANTHER" id="PTHR36449:SF1">
    <property type="entry name" value="ACETYLTRANSFERASE"/>
    <property type="match status" value="1"/>
</dbReference>
<keyword evidence="1" id="KW-0678">Repressor</keyword>
<dbReference type="PATRIC" id="fig|56107.3.peg.4627"/>
<dbReference type="OrthoDB" id="9799147at2"/>
<dbReference type="Pfam" id="PF00583">
    <property type="entry name" value="Acetyltransf_1"/>
    <property type="match status" value="1"/>
</dbReference>
<dbReference type="GO" id="GO:0016747">
    <property type="term" value="F:acyltransferase activity, transferring groups other than amino-acyl groups"/>
    <property type="evidence" value="ECO:0007669"/>
    <property type="project" value="InterPro"/>
</dbReference>
<dbReference type="Proteomes" id="UP000010475">
    <property type="component" value="Chromosome"/>
</dbReference>
<dbReference type="KEGG" id="csg:Cylst_4220"/>
<dbReference type="InterPro" id="IPR000182">
    <property type="entry name" value="GNAT_dom"/>
</dbReference>
<evidence type="ECO:0000256" key="2">
    <source>
        <dbReference type="ARBA" id="ARBA00022649"/>
    </source>
</evidence>
<dbReference type="eggNOG" id="COG0456">
    <property type="taxonomic scope" value="Bacteria"/>
</dbReference>
<evidence type="ECO:0000313" key="8">
    <source>
        <dbReference type="Proteomes" id="UP000010475"/>
    </source>
</evidence>
<dbReference type="RefSeq" id="WP_015209561.1">
    <property type="nucleotide sequence ID" value="NC_019757.1"/>
</dbReference>
<dbReference type="EMBL" id="CP003642">
    <property type="protein sequence ID" value="AFZ26319.1"/>
    <property type="molecule type" value="Genomic_DNA"/>
</dbReference>
<dbReference type="STRING" id="56107.Cylst_4220"/>
<keyword evidence="4" id="KW-0012">Acyltransferase</keyword>
<proteinExistence type="predicted"/>
<dbReference type="AlphaFoldDB" id="K9X2L0"/>
<keyword evidence="2" id="KW-1277">Toxin-antitoxin system</keyword>
<accession>K9X2L0</accession>
<protein>
    <submittedName>
        <fullName evidence="7">Acetyltransferase</fullName>
    </submittedName>
</protein>
<evidence type="ECO:0000256" key="3">
    <source>
        <dbReference type="ARBA" id="ARBA00022679"/>
    </source>
</evidence>
<keyword evidence="3 7" id="KW-0808">Transferase</keyword>
<comment type="catalytic activity">
    <reaction evidence="5">
        <text>glycyl-tRNA(Gly) + acetyl-CoA = N-acetylglycyl-tRNA(Gly) + CoA + H(+)</text>
        <dbReference type="Rhea" id="RHEA:81867"/>
        <dbReference type="Rhea" id="RHEA-COMP:9683"/>
        <dbReference type="Rhea" id="RHEA-COMP:19766"/>
        <dbReference type="ChEBI" id="CHEBI:15378"/>
        <dbReference type="ChEBI" id="CHEBI:57287"/>
        <dbReference type="ChEBI" id="CHEBI:57288"/>
        <dbReference type="ChEBI" id="CHEBI:78522"/>
        <dbReference type="ChEBI" id="CHEBI:232036"/>
    </reaction>
</comment>
<dbReference type="HOGENOM" id="CLU_101288_3_0_3"/>
<reference evidence="7 8" key="1">
    <citation type="submission" date="2012-06" db="EMBL/GenBank/DDBJ databases">
        <title>Finished chromosome of genome of Cylindrospermum stagnale PCC 7417.</title>
        <authorList>
            <consortium name="US DOE Joint Genome Institute"/>
            <person name="Gugger M."/>
            <person name="Coursin T."/>
            <person name="Rippka R."/>
            <person name="Tandeau De Marsac N."/>
            <person name="Huntemann M."/>
            <person name="Wei C.-L."/>
            <person name="Han J."/>
            <person name="Detter J.C."/>
            <person name="Han C."/>
            <person name="Tapia R."/>
            <person name="Chen A."/>
            <person name="Kyrpides N."/>
            <person name="Mavromatis K."/>
            <person name="Markowitz V."/>
            <person name="Szeto E."/>
            <person name="Ivanova N."/>
            <person name="Pagani I."/>
            <person name="Pati A."/>
            <person name="Goodwin L."/>
            <person name="Nordberg H.P."/>
            <person name="Cantor M.N."/>
            <person name="Hua S.X."/>
            <person name="Woyke T."/>
            <person name="Kerfeld C.A."/>
        </authorList>
    </citation>
    <scope>NUCLEOTIDE SEQUENCE [LARGE SCALE GENOMIC DNA]</scope>
    <source>
        <strain evidence="7 8">PCC 7417</strain>
    </source>
</reference>
<evidence type="ECO:0000256" key="5">
    <source>
        <dbReference type="ARBA" id="ARBA00049880"/>
    </source>
</evidence>
<gene>
    <name evidence="7" type="ORF">Cylst_4220</name>
</gene>
<evidence type="ECO:0000256" key="1">
    <source>
        <dbReference type="ARBA" id="ARBA00022491"/>
    </source>
</evidence>
<dbReference type="PROSITE" id="PS51186">
    <property type="entry name" value="GNAT"/>
    <property type="match status" value="1"/>
</dbReference>
<evidence type="ECO:0000256" key="4">
    <source>
        <dbReference type="ARBA" id="ARBA00023315"/>
    </source>
</evidence>
<dbReference type="CDD" id="cd04301">
    <property type="entry name" value="NAT_SF"/>
    <property type="match status" value="1"/>
</dbReference>
<dbReference type="Gene3D" id="3.40.630.30">
    <property type="match status" value="1"/>
</dbReference>
<keyword evidence="8" id="KW-1185">Reference proteome</keyword>
<organism evidence="7 8">
    <name type="scientific">Cylindrospermum stagnale PCC 7417</name>
    <dbReference type="NCBI Taxonomy" id="56107"/>
    <lineage>
        <taxon>Bacteria</taxon>
        <taxon>Bacillati</taxon>
        <taxon>Cyanobacteriota</taxon>
        <taxon>Cyanophyceae</taxon>
        <taxon>Nostocales</taxon>
        <taxon>Nostocaceae</taxon>
        <taxon>Cylindrospermum</taxon>
    </lineage>
</organism>